<sequence>MAQWLGPSERISHTIQSILQHFPRKPAIIESKATAVSSFADLRLCVVTKPRIPSMTLMFGKDYVKEYREFSRYIDTIPSDQKPSLHIKLYIREINYTPINVKVFNTFCTRLVDYGAVTSISSFREALDPCKDLDVKRPGQPVFHSPPFTTLTELHLDFVSNRFADWLLRSAAASPIRELSISHGFPGGRIHIPTLRKLELREGSTTTSRMIQLLSDKAHSSLSELVVTGEPYWEMPVKGRMIPLRANAMPSLTSLASDFKVLINLLVTPEAFPKLEQVKVYHMGGKDSSVAKDAEELLARISPLPSVHCITFPVSALEPTDWDNLSGCRNYLAKCDKVGRCSEFLVSPSDTISS</sequence>
<organism evidence="1 2">
    <name type="scientific">Armillaria tabescens</name>
    <name type="common">Ringless honey mushroom</name>
    <name type="synonym">Agaricus tabescens</name>
    <dbReference type="NCBI Taxonomy" id="1929756"/>
    <lineage>
        <taxon>Eukaryota</taxon>
        <taxon>Fungi</taxon>
        <taxon>Dikarya</taxon>
        <taxon>Basidiomycota</taxon>
        <taxon>Agaricomycotina</taxon>
        <taxon>Agaricomycetes</taxon>
        <taxon>Agaricomycetidae</taxon>
        <taxon>Agaricales</taxon>
        <taxon>Marasmiineae</taxon>
        <taxon>Physalacriaceae</taxon>
        <taxon>Desarmillaria</taxon>
    </lineage>
</organism>
<protein>
    <submittedName>
        <fullName evidence="1">Uncharacterized protein</fullName>
    </submittedName>
</protein>
<evidence type="ECO:0000313" key="2">
    <source>
        <dbReference type="Proteomes" id="UP001175211"/>
    </source>
</evidence>
<comment type="caution">
    <text evidence="1">The sequence shown here is derived from an EMBL/GenBank/DDBJ whole genome shotgun (WGS) entry which is preliminary data.</text>
</comment>
<dbReference type="GeneID" id="85349610"/>
<dbReference type="EMBL" id="JAUEPS010000008">
    <property type="protein sequence ID" value="KAK0462953.1"/>
    <property type="molecule type" value="Genomic_DNA"/>
</dbReference>
<keyword evidence="2" id="KW-1185">Reference proteome</keyword>
<dbReference type="RefSeq" id="XP_060334419.1">
    <property type="nucleotide sequence ID" value="XM_060466062.1"/>
</dbReference>
<gene>
    <name evidence="1" type="ORF">EV420DRAFT_1146527</name>
</gene>
<name>A0AA39NCG4_ARMTA</name>
<reference evidence="1" key="1">
    <citation type="submission" date="2023-06" db="EMBL/GenBank/DDBJ databases">
        <authorList>
            <consortium name="Lawrence Berkeley National Laboratory"/>
            <person name="Ahrendt S."/>
            <person name="Sahu N."/>
            <person name="Indic B."/>
            <person name="Wong-Bajracharya J."/>
            <person name="Merenyi Z."/>
            <person name="Ke H.-M."/>
            <person name="Monk M."/>
            <person name="Kocsube S."/>
            <person name="Drula E."/>
            <person name="Lipzen A."/>
            <person name="Balint B."/>
            <person name="Henrissat B."/>
            <person name="Andreopoulos B."/>
            <person name="Martin F.M."/>
            <person name="Harder C.B."/>
            <person name="Rigling D."/>
            <person name="Ford K.L."/>
            <person name="Foster G.D."/>
            <person name="Pangilinan J."/>
            <person name="Papanicolaou A."/>
            <person name="Barry K."/>
            <person name="LaButti K."/>
            <person name="Viragh M."/>
            <person name="Koriabine M."/>
            <person name="Yan M."/>
            <person name="Riley R."/>
            <person name="Champramary S."/>
            <person name="Plett K.L."/>
            <person name="Tsai I.J."/>
            <person name="Slot J."/>
            <person name="Sipos G."/>
            <person name="Plett J."/>
            <person name="Nagy L.G."/>
            <person name="Grigoriev I.V."/>
        </authorList>
    </citation>
    <scope>NUCLEOTIDE SEQUENCE</scope>
    <source>
        <strain evidence="1">CCBAS 213</strain>
    </source>
</reference>
<accession>A0AA39NCG4</accession>
<dbReference type="Proteomes" id="UP001175211">
    <property type="component" value="Unassembled WGS sequence"/>
</dbReference>
<evidence type="ECO:0000313" key="1">
    <source>
        <dbReference type="EMBL" id="KAK0462953.1"/>
    </source>
</evidence>
<dbReference type="AlphaFoldDB" id="A0AA39NCG4"/>
<proteinExistence type="predicted"/>